<dbReference type="GO" id="GO:0005737">
    <property type="term" value="C:cytoplasm"/>
    <property type="evidence" value="ECO:0007669"/>
    <property type="project" value="TreeGrafter"/>
</dbReference>
<evidence type="ECO:0000313" key="2">
    <source>
        <dbReference type="EMBL" id="RED54685.1"/>
    </source>
</evidence>
<name>A0A3D9HZ29_9BACL</name>
<sequence length="336" mass="36688">MKILILGGTVFLGHHLVHSAVRAGHEVTIFSRGITRAESVPDGVEKLIGNRDGNLDALAGKRWDAVIDTSGYVPRVVRLSAKLLATVTDHYTFISSVSVYRDFLTPGIDETGTIGTLSDPSTEDVGSAYGQLKALCEQAVEQEMPGRALVIRPGLIVGPLDPTDRFTYWPSRIRRGCQVLAPGTPDASVQIIDARDLADWTIRMIESKATGVYNAAGPTGKLTMASFLDQCRQAVGSDSELVWVDNDFLLKNGIGPWIEMPLWIPGVGETEQVRHLLSVNAEKALAAGLTFRPLKDTILDTLQWDLSRDIADRRVGAGMDAAKEERLLNDWLQSRD</sequence>
<dbReference type="PANTHER" id="PTHR48079">
    <property type="entry name" value="PROTEIN YEEZ"/>
    <property type="match status" value="1"/>
</dbReference>
<keyword evidence="3" id="KW-1185">Reference proteome</keyword>
<dbReference type="GO" id="GO:0004029">
    <property type="term" value="F:aldehyde dehydrogenase (NAD+) activity"/>
    <property type="evidence" value="ECO:0007669"/>
    <property type="project" value="TreeGrafter"/>
</dbReference>
<protein>
    <submittedName>
        <fullName evidence="2">2'-hydroxyisoflavone reductase</fullName>
    </submittedName>
</protein>
<gene>
    <name evidence="2" type="ORF">DFP95_12210</name>
</gene>
<dbReference type="AlphaFoldDB" id="A0A3D9HZ29"/>
<organism evidence="2 3">
    <name type="scientific">Cohnella lupini</name>
    <dbReference type="NCBI Taxonomy" id="1294267"/>
    <lineage>
        <taxon>Bacteria</taxon>
        <taxon>Bacillati</taxon>
        <taxon>Bacillota</taxon>
        <taxon>Bacilli</taxon>
        <taxon>Bacillales</taxon>
        <taxon>Paenibacillaceae</taxon>
        <taxon>Cohnella</taxon>
    </lineage>
</organism>
<proteinExistence type="predicted"/>
<feature type="domain" description="NAD-dependent epimerase/dehydratase" evidence="1">
    <location>
        <begin position="3"/>
        <end position="215"/>
    </location>
</feature>
<dbReference type="SUPFAM" id="SSF51735">
    <property type="entry name" value="NAD(P)-binding Rossmann-fold domains"/>
    <property type="match status" value="1"/>
</dbReference>
<comment type="caution">
    <text evidence="2">The sequence shown here is derived from an EMBL/GenBank/DDBJ whole genome shotgun (WGS) entry which is preliminary data.</text>
</comment>
<dbReference type="Pfam" id="PF01370">
    <property type="entry name" value="Epimerase"/>
    <property type="match status" value="1"/>
</dbReference>
<reference evidence="2 3" key="1">
    <citation type="submission" date="2018-07" db="EMBL/GenBank/DDBJ databases">
        <title>Genomic Encyclopedia of Type Strains, Phase III (KMG-III): the genomes of soil and plant-associated and newly described type strains.</title>
        <authorList>
            <person name="Whitman W."/>
        </authorList>
    </citation>
    <scope>NUCLEOTIDE SEQUENCE [LARGE SCALE GENOMIC DNA]</scope>
    <source>
        <strain evidence="2 3">CECT 8236</strain>
    </source>
</reference>
<dbReference type="Gene3D" id="3.40.50.720">
    <property type="entry name" value="NAD(P)-binding Rossmann-like Domain"/>
    <property type="match status" value="1"/>
</dbReference>
<dbReference type="InterPro" id="IPR051783">
    <property type="entry name" value="NAD(P)-dependent_oxidoreduct"/>
</dbReference>
<dbReference type="EMBL" id="QRDY01000022">
    <property type="protein sequence ID" value="RED54685.1"/>
    <property type="molecule type" value="Genomic_DNA"/>
</dbReference>
<accession>A0A3D9HZ29</accession>
<dbReference type="RefSeq" id="WP_115995221.1">
    <property type="nucleotide sequence ID" value="NZ_QRDY01000022.1"/>
</dbReference>
<dbReference type="InterPro" id="IPR001509">
    <property type="entry name" value="Epimerase_deHydtase"/>
</dbReference>
<evidence type="ECO:0000313" key="3">
    <source>
        <dbReference type="Proteomes" id="UP000256869"/>
    </source>
</evidence>
<evidence type="ECO:0000259" key="1">
    <source>
        <dbReference type="Pfam" id="PF01370"/>
    </source>
</evidence>
<dbReference type="InterPro" id="IPR036291">
    <property type="entry name" value="NAD(P)-bd_dom_sf"/>
</dbReference>
<dbReference type="Proteomes" id="UP000256869">
    <property type="component" value="Unassembled WGS sequence"/>
</dbReference>
<dbReference type="OrthoDB" id="9809586at2"/>
<dbReference type="PANTHER" id="PTHR48079:SF6">
    <property type="entry name" value="NAD(P)-BINDING DOMAIN-CONTAINING PROTEIN-RELATED"/>
    <property type="match status" value="1"/>
</dbReference>